<dbReference type="Proteomes" id="UP001549320">
    <property type="component" value="Unassembled WGS sequence"/>
</dbReference>
<dbReference type="PANTHER" id="PTHR23028">
    <property type="entry name" value="ACETYLTRANSFERASE"/>
    <property type="match status" value="1"/>
</dbReference>
<evidence type="ECO:0000313" key="2">
    <source>
        <dbReference type="EMBL" id="MET4578299.1"/>
    </source>
</evidence>
<keyword evidence="1" id="KW-0472">Membrane</keyword>
<keyword evidence="1" id="KW-1133">Transmembrane helix</keyword>
<comment type="caution">
    <text evidence="2">The sequence shown here is derived from an EMBL/GenBank/DDBJ whole genome shotgun (WGS) entry which is preliminary data.</text>
</comment>
<organism evidence="2 3">
    <name type="scientific">Ottowia thiooxydans</name>
    <dbReference type="NCBI Taxonomy" id="219182"/>
    <lineage>
        <taxon>Bacteria</taxon>
        <taxon>Pseudomonadati</taxon>
        <taxon>Pseudomonadota</taxon>
        <taxon>Betaproteobacteria</taxon>
        <taxon>Burkholderiales</taxon>
        <taxon>Comamonadaceae</taxon>
        <taxon>Ottowia</taxon>
    </lineage>
</organism>
<dbReference type="RefSeq" id="WP_354445409.1">
    <property type="nucleotide sequence ID" value="NZ_JBEPSH010000006.1"/>
</dbReference>
<protein>
    <submittedName>
        <fullName evidence="2">Peptidoglycan/LPS O-acetylase OafA/YrhL</fullName>
    </submittedName>
</protein>
<keyword evidence="3" id="KW-1185">Reference proteome</keyword>
<proteinExistence type="predicted"/>
<dbReference type="EMBL" id="JBEPSH010000006">
    <property type="protein sequence ID" value="MET4578299.1"/>
    <property type="molecule type" value="Genomic_DNA"/>
</dbReference>
<gene>
    <name evidence="2" type="ORF">ABIE13_003415</name>
</gene>
<evidence type="ECO:0000313" key="3">
    <source>
        <dbReference type="Proteomes" id="UP001549320"/>
    </source>
</evidence>
<dbReference type="PANTHER" id="PTHR23028:SF53">
    <property type="entry name" value="ACYL_TRANSF_3 DOMAIN-CONTAINING PROTEIN"/>
    <property type="match status" value="1"/>
</dbReference>
<dbReference type="InterPro" id="IPR050879">
    <property type="entry name" value="Acyltransferase_3"/>
</dbReference>
<keyword evidence="1" id="KW-0812">Transmembrane</keyword>
<reference evidence="2 3" key="1">
    <citation type="submission" date="2024-06" db="EMBL/GenBank/DDBJ databases">
        <title>Sorghum-associated microbial communities from plants grown in Nebraska, USA.</title>
        <authorList>
            <person name="Schachtman D."/>
        </authorList>
    </citation>
    <scope>NUCLEOTIDE SEQUENCE [LARGE SCALE GENOMIC DNA]</scope>
    <source>
        <strain evidence="2 3">2709</strain>
    </source>
</reference>
<sequence>MSSQPEVPKHLHSASPPSFFRPDIEGLRAVAVLLVIGAHFAIPGMSAGFIGVDIFFVILCYLITSIQCTRR</sequence>
<evidence type="ECO:0000256" key="1">
    <source>
        <dbReference type="SAM" id="Phobius"/>
    </source>
</evidence>
<accession>A0ABV2QB88</accession>
<name>A0ABV2QB88_9BURK</name>
<feature type="transmembrane region" description="Helical" evidence="1">
    <location>
        <begin position="30"/>
        <end position="63"/>
    </location>
</feature>